<reference evidence="7 9" key="2">
    <citation type="journal article" date="2018" name="Plant J.">
        <title>The Physcomitrella patens chromosome-scale assembly reveals moss genome structure and evolution.</title>
        <authorList>
            <person name="Lang D."/>
            <person name="Ullrich K.K."/>
            <person name="Murat F."/>
            <person name="Fuchs J."/>
            <person name="Jenkins J."/>
            <person name="Haas F.B."/>
            <person name="Piednoel M."/>
            <person name="Gundlach H."/>
            <person name="Van Bel M."/>
            <person name="Meyberg R."/>
            <person name="Vives C."/>
            <person name="Morata J."/>
            <person name="Symeonidi A."/>
            <person name="Hiss M."/>
            <person name="Muchero W."/>
            <person name="Kamisugi Y."/>
            <person name="Saleh O."/>
            <person name="Blanc G."/>
            <person name="Decker E.L."/>
            <person name="van Gessel N."/>
            <person name="Grimwood J."/>
            <person name="Hayes R.D."/>
            <person name="Graham S.W."/>
            <person name="Gunter L.E."/>
            <person name="McDaniel S.F."/>
            <person name="Hoernstein S.N.W."/>
            <person name="Larsson A."/>
            <person name="Li F.W."/>
            <person name="Perroud P.F."/>
            <person name="Phillips J."/>
            <person name="Ranjan P."/>
            <person name="Rokshar D.S."/>
            <person name="Rothfels C.J."/>
            <person name="Schneider L."/>
            <person name="Shu S."/>
            <person name="Stevenson D.W."/>
            <person name="Thummler F."/>
            <person name="Tillich M."/>
            <person name="Villarreal Aguilar J.C."/>
            <person name="Widiez T."/>
            <person name="Wong G.K."/>
            <person name="Wymore A."/>
            <person name="Zhang Y."/>
            <person name="Zimmer A.D."/>
            <person name="Quatrano R.S."/>
            <person name="Mayer K.F.X."/>
            <person name="Goodstein D."/>
            <person name="Casacuberta J.M."/>
            <person name="Vandepoele K."/>
            <person name="Reski R."/>
            <person name="Cuming A.C."/>
            <person name="Tuskan G.A."/>
            <person name="Maumus F."/>
            <person name="Salse J."/>
            <person name="Schmutz J."/>
            <person name="Rensing S.A."/>
        </authorList>
    </citation>
    <scope>NUCLEOTIDE SEQUENCE [LARGE SCALE GENOMIC DNA]</scope>
    <source>
        <strain evidence="8 9">cv. Gransden 2004</strain>
    </source>
</reference>
<dbReference type="Gene3D" id="1.20.5.110">
    <property type="match status" value="1"/>
</dbReference>
<protein>
    <recommendedName>
        <fullName evidence="6">t-SNARE coiled-coil homology domain-containing protein</fullName>
    </recommendedName>
</protein>
<dbReference type="InterPro" id="IPR006012">
    <property type="entry name" value="Syntaxin/epimorphin_CS"/>
</dbReference>
<dbReference type="eggNOG" id="KOG0811">
    <property type="taxonomic scope" value="Eukaryota"/>
</dbReference>
<evidence type="ECO:0000313" key="7">
    <source>
        <dbReference type="EMBL" id="PNR60873.1"/>
    </source>
</evidence>
<dbReference type="GO" id="GO:0031201">
    <property type="term" value="C:SNARE complex"/>
    <property type="evidence" value="ECO:0000318"/>
    <property type="project" value="GO_Central"/>
</dbReference>
<dbReference type="Gramene" id="Pp3c2_35310V3.2">
    <property type="protein sequence ID" value="PAC:32936911.CDS.1"/>
    <property type="gene ID" value="Pp3c2_35310"/>
</dbReference>
<reference evidence="7 9" key="1">
    <citation type="journal article" date="2008" name="Science">
        <title>The Physcomitrella genome reveals evolutionary insights into the conquest of land by plants.</title>
        <authorList>
            <person name="Rensing S."/>
            <person name="Lang D."/>
            <person name="Zimmer A."/>
            <person name="Terry A."/>
            <person name="Salamov A."/>
            <person name="Shapiro H."/>
            <person name="Nishiyama T."/>
            <person name="Perroud P.-F."/>
            <person name="Lindquist E."/>
            <person name="Kamisugi Y."/>
            <person name="Tanahashi T."/>
            <person name="Sakakibara K."/>
            <person name="Fujita T."/>
            <person name="Oishi K."/>
            <person name="Shin-I T."/>
            <person name="Kuroki Y."/>
            <person name="Toyoda A."/>
            <person name="Suzuki Y."/>
            <person name="Hashimoto A."/>
            <person name="Yamaguchi K."/>
            <person name="Sugano A."/>
            <person name="Kohara Y."/>
            <person name="Fujiyama A."/>
            <person name="Anterola A."/>
            <person name="Aoki S."/>
            <person name="Ashton N."/>
            <person name="Barbazuk W.B."/>
            <person name="Barker E."/>
            <person name="Bennetzen J."/>
            <person name="Bezanilla M."/>
            <person name="Blankenship R."/>
            <person name="Cho S.H."/>
            <person name="Dutcher S."/>
            <person name="Estelle M."/>
            <person name="Fawcett J.A."/>
            <person name="Gundlach H."/>
            <person name="Hanada K."/>
            <person name="Heyl A."/>
            <person name="Hicks K.A."/>
            <person name="Hugh J."/>
            <person name="Lohr M."/>
            <person name="Mayer K."/>
            <person name="Melkozernov A."/>
            <person name="Murata T."/>
            <person name="Nelson D."/>
            <person name="Pils B."/>
            <person name="Prigge M."/>
            <person name="Reiss B."/>
            <person name="Renner T."/>
            <person name="Rombauts S."/>
            <person name="Rushton P."/>
            <person name="Sanderfoot A."/>
            <person name="Schween G."/>
            <person name="Shiu S.-H."/>
            <person name="Stueber K."/>
            <person name="Theodoulou F.L."/>
            <person name="Tu H."/>
            <person name="Van de Peer Y."/>
            <person name="Verrier P.J."/>
            <person name="Waters E."/>
            <person name="Wood A."/>
            <person name="Yang L."/>
            <person name="Cove D."/>
            <person name="Cuming A."/>
            <person name="Hasebe M."/>
            <person name="Lucas S."/>
            <person name="Mishler D.B."/>
            <person name="Reski R."/>
            <person name="Grigoriev I."/>
            <person name="Quatrano R.S."/>
            <person name="Boore J.L."/>
        </authorList>
    </citation>
    <scope>NUCLEOTIDE SEQUENCE [LARGE SCALE GENOMIC DNA]</scope>
    <source>
        <strain evidence="8 9">cv. Gransden 2004</strain>
    </source>
</reference>
<dbReference type="AlphaFoldDB" id="A9SGJ6"/>
<evidence type="ECO:0000256" key="3">
    <source>
        <dbReference type="RuleBase" id="RU003858"/>
    </source>
</evidence>
<dbReference type="PaxDb" id="3218-PP1S76_131V6.1"/>
<keyword evidence="5" id="KW-0812">Transmembrane</keyword>
<dbReference type="Gramene" id="Pp3c2_35310V3.1">
    <property type="protein sequence ID" value="PAC:32936910.CDS.1"/>
    <property type="gene ID" value="Pp3c2_35310"/>
</dbReference>
<dbReference type="PANTHER" id="PTHR19957:SF38">
    <property type="entry name" value="LD27581P"/>
    <property type="match status" value="1"/>
</dbReference>
<dbReference type="Pfam" id="PF14523">
    <property type="entry name" value="Syntaxin_2"/>
    <property type="match status" value="1"/>
</dbReference>
<dbReference type="GO" id="GO:0006886">
    <property type="term" value="P:intracellular protein transport"/>
    <property type="evidence" value="ECO:0000318"/>
    <property type="project" value="GO_Central"/>
</dbReference>
<evidence type="ECO:0000256" key="1">
    <source>
        <dbReference type="ARBA" id="ARBA00009063"/>
    </source>
</evidence>
<dbReference type="STRING" id="3218.A9SGJ6"/>
<keyword evidence="5" id="KW-0472">Membrane</keyword>
<proteinExistence type="inferred from homology"/>
<dbReference type="Proteomes" id="UP000006727">
    <property type="component" value="Chromosome 2"/>
</dbReference>
<dbReference type="EnsemblPlants" id="Pp3c2_35310V3.1">
    <property type="protein sequence ID" value="PAC:32936910.CDS.1"/>
    <property type="gene ID" value="Pp3c2_35310"/>
</dbReference>
<dbReference type="PROSITE" id="PS00914">
    <property type="entry name" value="SYNTAXIN"/>
    <property type="match status" value="1"/>
</dbReference>
<accession>A9SGJ6</accession>
<keyword evidence="2" id="KW-0653">Protein transport</keyword>
<dbReference type="GO" id="GO:0000149">
    <property type="term" value="F:SNARE binding"/>
    <property type="evidence" value="ECO:0000318"/>
    <property type="project" value="GO_Central"/>
</dbReference>
<dbReference type="CDD" id="cd15840">
    <property type="entry name" value="SNARE_Qa"/>
    <property type="match status" value="1"/>
</dbReference>
<evidence type="ECO:0000313" key="8">
    <source>
        <dbReference type="EnsemblPlants" id="PAC:32936910.CDS.1"/>
    </source>
</evidence>
<evidence type="ECO:0000313" key="9">
    <source>
        <dbReference type="Proteomes" id="UP000006727"/>
    </source>
</evidence>
<evidence type="ECO:0000256" key="4">
    <source>
        <dbReference type="SAM" id="MobiDB-lite"/>
    </source>
</evidence>
<dbReference type="Pfam" id="PF05739">
    <property type="entry name" value="SNARE"/>
    <property type="match status" value="1"/>
</dbReference>
<dbReference type="InParanoid" id="A9SGJ6"/>
<feature type="transmembrane region" description="Helical" evidence="5">
    <location>
        <begin position="240"/>
        <end position="261"/>
    </location>
</feature>
<evidence type="ECO:0000256" key="2">
    <source>
        <dbReference type="ARBA" id="ARBA00022927"/>
    </source>
</evidence>
<keyword evidence="2" id="KW-0813">Transport</keyword>
<dbReference type="InterPro" id="IPR006011">
    <property type="entry name" value="Syntaxin_N"/>
</dbReference>
<dbReference type="FunFam" id="1.20.5.110:FF:000035">
    <property type="entry name" value="Syntaxin-22 like"/>
    <property type="match status" value="1"/>
</dbReference>
<dbReference type="Gene3D" id="1.20.58.70">
    <property type="match status" value="1"/>
</dbReference>
<dbReference type="PANTHER" id="PTHR19957">
    <property type="entry name" value="SYNTAXIN"/>
    <property type="match status" value="1"/>
</dbReference>
<name>A9SGJ6_PHYPA</name>
<dbReference type="InterPro" id="IPR045242">
    <property type="entry name" value="Syntaxin"/>
</dbReference>
<dbReference type="EnsemblPlants" id="Pp3c2_35310V3.2">
    <property type="protein sequence ID" value="PAC:32936911.CDS.1"/>
    <property type="gene ID" value="Pp3c2_35310"/>
</dbReference>
<keyword evidence="9" id="KW-1185">Reference proteome</keyword>
<dbReference type="GO" id="GO:0048278">
    <property type="term" value="P:vesicle docking"/>
    <property type="evidence" value="ECO:0000318"/>
    <property type="project" value="GO_Central"/>
</dbReference>
<dbReference type="GO" id="GO:0012505">
    <property type="term" value="C:endomembrane system"/>
    <property type="evidence" value="ECO:0000318"/>
    <property type="project" value="GO_Central"/>
</dbReference>
<evidence type="ECO:0000259" key="6">
    <source>
        <dbReference type="PROSITE" id="PS50192"/>
    </source>
</evidence>
<dbReference type="SMART" id="SM00503">
    <property type="entry name" value="SynN"/>
    <property type="match status" value="1"/>
</dbReference>
<dbReference type="PROSITE" id="PS50192">
    <property type="entry name" value="T_SNARE"/>
    <property type="match status" value="1"/>
</dbReference>
<organism evidence="7">
    <name type="scientific">Physcomitrium patens</name>
    <name type="common">Spreading-leaved earth moss</name>
    <name type="synonym">Physcomitrella patens</name>
    <dbReference type="NCBI Taxonomy" id="3218"/>
    <lineage>
        <taxon>Eukaryota</taxon>
        <taxon>Viridiplantae</taxon>
        <taxon>Streptophyta</taxon>
        <taxon>Embryophyta</taxon>
        <taxon>Bryophyta</taxon>
        <taxon>Bryophytina</taxon>
        <taxon>Bryopsida</taxon>
        <taxon>Funariidae</taxon>
        <taxon>Funariales</taxon>
        <taxon>Funariaceae</taxon>
        <taxon>Physcomitrium</taxon>
    </lineage>
</organism>
<dbReference type="FunFam" id="1.20.58.70:FF:000079">
    <property type="entry name" value="Qa-SNARE, SYP2/Pep12p/Syntaxin 7-type"/>
    <property type="match status" value="1"/>
</dbReference>
<feature type="region of interest" description="Disordered" evidence="4">
    <location>
        <begin position="120"/>
        <end position="145"/>
    </location>
</feature>
<feature type="domain" description="T-SNARE coiled-coil homology" evidence="6">
    <location>
        <begin position="169"/>
        <end position="231"/>
    </location>
</feature>
<dbReference type="GO" id="GO:0006906">
    <property type="term" value="P:vesicle fusion"/>
    <property type="evidence" value="ECO:0000318"/>
    <property type="project" value="GO_Central"/>
</dbReference>
<gene>
    <name evidence="7" type="ORF">PHYPA_003666</name>
</gene>
<dbReference type="SUPFAM" id="SSF47661">
    <property type="entry name" value="t-snare proteins"/>
    <property type="match status" value="1"/>
</dbReference>
<dbReference type="InterPro" id="IPR000727">
    <property type="entry name" value="T_SNARE_dom"/>
</dbReference>
<dbReference type="InterPro" id="IPR010989">
    <property type="entry name" value="SNARE"/>
</dbReference>
<dbReference type="EMBL" id="ABEU02000002">
    <property type="protein sequence ID" value="PNR60873.1"/>
    <property type="molecule type" value="Genomic_DNA"/>
</dbReference>
<reference evidence="8" key="3">
    <citation type="submission" date="2020-12" db="UniProtKB">
        <authorList>
            <consortium name="EnsemblPlants"/>
        </authorList>
    </citation>
    <scope>IDENTIFICATION</scope>
</reference>
<dbReference type="HOGENOM" id="CLU_059257_3_0_1"/>
<dbReference type="GO" id="GO:0005484">
    <property type="term" value="F:SNAP receptor activity"/>
    <property type="evidence" value="ECO:0000318"/>
    <property type="project" value="GO_Central"/>
</dbReference>
<dbReference type="SMART" id="SM00397">
    <property type="entry name" value="t_SNARE"/>
    <property type="match status" value="1"/>
</dbReference>
<comment type="similarity">
    <text evidence="1 3">Belongs to the syntaxin family.</text>
</comment>
<sequence length="262" mass="29134">MSFEDFESGSNAVAIRQDRGDVVASGIFRINTSVSTYKRLVNTLGTPTDNHALREKIHATEQKISKLVEETMARLKEENETDHFSSVSTNKKVRDAKLARDFQAVLLEFQSAQKAAQSRQRKYAPVLPPAASLPQLDSGRGGRDEEAPLLQQSQQLIVQANESEVMFNNVVIEEREQGIQEIQQQIGEVSEIFKDLAQIVSNQGYIIDDIEANIESSASSTVQANMHLTRAAKSQKSSEYWKCVILAIVGTVLFAFLVIMFA</sequence>
<keyword evidence="5" id="KW-1133">Transmembrane helix</keyword>
<evidence type="ECO:0000256" key="5">
    <source>
        <dbReference type="SAM" id="Phobius"/>
    </source>
</evidence>